<dbReference type="Gramene" id="Al_scaffold_0001_5046">
    <property type="protein sequence ID" value="Al_scaffold_0001_5046"/>
    <property type="gene ID" value="Al_scaffold_0001_5046"/>
</dbReference>
<gene>
    <name evidence="1" type="ORF">ARALYDRAFT_682723</name>
</gene>
<dbReference type="EMBL" id="GL348713">
    <property type="protein sequence ID" value="EFH68152.1"/>
    <property type="molecule type" value="Genomic_DNA"/>
</dbReference>
<proteinExistence type="predicted"/>
<dbReference type="HOGENOM" id="CLU_2064684_0_0_1"/>
<dbReference type="Proteomes" id="UP000008694">
    <property type="component" value="Unassembled WGS sequence"/>
</dbReference>
<organism evidence="2">
    <name type="scientific">Arabidopsis lyrata subsp. lyrata</name>
    <name type="common">Lyre-leaved rock-cress</name>
    <dbReference type="NCBI Taxonomy" id="81972"/>
    <lineage>
        <taxon>Eukaryota</taxon>
        <taxon>Viridiplantae</taxon>
        <taxon>Streptophyta</taxon>
        <taxon>Embryophyta</taxon>
        <taxon>Tracheophyta</taxon>
        <taxon>Spermatophyta</taxon>
        <taxon>Magnoliopsida</taxon>
        <taxon>eudicotyledons</taxon>
        <taxon>Gunneridae</taxon>
        <taxon>Pentapetalae</taxon>
        <taxon>rosids</taxon>
        <taxon>malvids</taxon>
        <taxon>Brassicales</taxon>
        <taxon>Brassicaceae</taxon>
        <taxon>Camelineae</taxon>
        <taxon>Arabidopsis</taxon>
    </lineage>
</organism>
<dbReference type="AlphaFoldDB" id="D7KNZ6"/>
<name>D7KNZ6_ARALL</name>
<protein>
    <submittedName>
        <fullName evidence="1">Predicted protein</fullName>
    </submittedName>
</protein>
<sequence>MFPIKGWALKRKGGKRKLTCCGAYSFGFSENRNLQRISCRERIGLHELVSCIRCRDIGSRSCNGRMKKEIGIEYEVQSVRAPQVTPITTCHGRSGLNWVPRSRASVTGLSLHDGPGHGH</sequence>
<evidence type="ECO:0000313" key="1">
    <source>
        <dbReference type="EMBL" id="EFH68152.1"/>
    </source>
</evidence>
<accession>D7KNZ6</accession>
<keyword evidence="2" id="KW-1185">Reference proteome</keyword>
<evidence type="ECO:0000313" key="2">
    <source>
        <dbReference type="Proteomes" id="UP000008694"/>
    </source>
</evidence>
<reference evidence="2" key="1">
    <citation type="journal article" date="2011" name="Nat. Genet.">
        <title>The Arabidopsis lyrata genome sequence and the basis of rapid genome size change.</title>
        <authorList>
            <person name="Hu T.T."/>
            <person name="Pattyn P."/>
            <person name="Bakker E.G."/>
            <person name="Cao J."/>
            <person name="Cheng J.-F."/>
            <person name="Clark R.M."/>
            <person name="Fahlgren N."/>
            <person name="Fawcett J.A."/>
            <person name="Grimwood J."/>
            <person name="Gundlach H."/>
            <person name="Haberer G."/>
            <person name="Hollister J.D."/>
            <person name="Ossowski S."/>
            <person name="Ottilar R.P."/>
            <person name="Salamov A.A."/>
            <person name="Schneeberger K."/>
            <person name="Spannagl M."/>
            <person name="Wang X."/>
            <person name="Yang L."/>
            <person name="Nasrallah M.E."/>
            <person name="Bergelson J."/>
            <person name="Carrington J.C."/>
            <person name="Gaut B.S."/>
            <person name="Schmutz J."/>
            <person name="Mayer K.F.X."/>
            <person name="Van de Peer Y."/>
            <person name="Grigoriev I.V."/>
            <person name="Nordborg M."/>
            <person name="Weigel D."/>
            <person name="Guo Y.-L."/>
        </authorList>
    </citation>
    <scope>NUCLEOTIDE SEQUENCE [LARGE SCALE GENOMIC DNA]</scope>
    <source>
        <strain evidence="2">cv. MN47</strain>
    </source>
</reference>